<name>A0A7J7M7V1_9MAGN</name>
<evidence type="ECO:0000313" key="3">
    <source>
        <dbReference type="Proteomes" id="UP000541444"/>
    </source>
</evidence>
<evidence type="ECO:0000256" key="1">
    <source>
        <dbReference type="SAM" id="MobiDB-lite"/>
    </source>
</evidence>
<reference evidence="2 3" key="1">
    <citation type="journal article" date="2020" name="IScience">
        <title>Genome Sequencing of the Endangered Kingdonia uniflora (Circaeasteraceae, Ranunculales) Reveals Potential Mechanisms of Evolutionary Specialization.</title>
        <authorList>
            <person name="Sun Y."/>
            <person name="Deng T."/>
            <person name="Zhang A."/>
            <person name="Moore M.J."/>
            <person name="Landis J.B."/>
            <person name="Lin N."/>
            <person name="Zhang H."/>
            <person name="Zhang X."/>
            <person name="Huang J."/>
            <person name="Zhang X."/>
            <person name="Sun H."/>
            <person name="Wang H."/>
        </authorList>
    </citation>
    <scope>NUCLEOTIDE SEQUENCE [LARGE SCALE GENOMIC DNA]</scope>
    <source>
        <strain evidence="2">TB1705</strain>
        <tissue evidence="2">Leaf</tissue>
    </source>
</reference>
<comment type="caution">
    <text evidence="2">The sequence shown here is derived from an EMBL/GenBank/DDBJ whole genome shotgun (WGS) entry which is preliminary data.</text>
</comment>
<feature type="compositionally biased region" description="Basic and acidic residues" evidence="1">
    <location>
        <begin position="141"/>
        <end position="153"/>
    </location>
</feature>
<feature type="region of interest" description="Disordered" evidence="1">
    <location>
        <begin position="1"/>
        <end position="161"/>
    </location>
</feature>
<dbReference type="InterPro" id="IPR045289">
    <property type="entry name" value="At4g14310-like"/>
</dbReference>
<gene>
    <name evidence="2" type="ORF">GIB67_026892</name>
</gene>
<organism evidence="2 3">
    <name type="scientific">Kingdonia uniflora</name>
    <dbReference type="NCBI Taxonomy" id="39325"/>
    <lineage>
        <taxon>Eukaryota</taxon>
        <taxon>Viridiplantae</taxon>
        <taxon>Streptophyta</taxon>
        <taxon>Embryophyta</taxon>
        <taxon>Tracheophyta</taxon>
        <taxon>Spermatophyta</taxon>
        <taxon>Magnoliopsida</taxon>
        <taxon>Ranunculales</taxon>
        <taxon>Circaeasteraceae</taxon>
        <taxon>Kingdonia</taxon>
    </lineage>
</organism>
<evidence type="ECO:0000313" key="2">
    <source>
        <dbReference type="EMBL" id="KAF6150971.1"/>
    </source>
</evidence>
<protein>
    <submittedName>
        <fullName evidence="2">Uncharacterized protein</fullName>
    </submittedName>
</protein>
<dbReference type="PANTHER" id="PTHR35492">
    <property type="entry name" value="TRANSDUCIN/WD40 REPEAT-LIKE SUPERFAMILY PROTEIN"/>
    <property type="match status" value="1"/>
</dbReference>
<dbReference type="Proteomes" id="UP000541444">
    <property type="component" value="Unassembled WGS sequence"/>
</dbReference>
<sequence>MPPKGRGKLPTTRGRKIVPTTSLRKRLNEEGDDPSYPNYNNPPRVPAKRSKTRSTRVPLRDSSISVSLPRVSVTLEEESSSTSDSQGDSPEDFRGEDACTPETQSSTDFVPYAEDKDLPSTEVQQEENFHNTTVEQQRTATTKEEVLPERSSEQEAGENFPRNPYLLTNFVTHRAKALVLGHATTAMNSRLLLMGIYGTKFFALHSLVVGTAISSMKFRIPDMGKARRRGKFSVKEKAKWDAWKAIDEETEDTSMNQVNEIGYKIATGGWFVSEGESILLAHDDGSCSFYGIANAEENKPEMGIAEETKDTYMDQVNEIWYKIATGGWFVENQFYLLMMMVHAPFTVLQIQRYVNDAIKEGTGVSVFRKESTGEDGKGSTYWYDGDSTIGHRLYKEITKVEFVKMKGKGRLTQPTIGNSCN</sequence>
<accession>A0A7J7M7V1</accession>
<keyword evidence="3" id="KW-1185">Reference proteome</keyword>
<feature type="compositionally biased region" description="Polar residues" evidence="1">
    <location>
        <begin position="130"/>
        <end position="140"/>
    </location>
</feature>
<dbReference type="OrthoDB" id="303107at2759"/>
<dbReference type="AlphaFoldDB" id="A0A7J7M7V1"/>
<proteinExistence type="predicted"/>
<dbReference type="EMBL" id="JACGCM010001723">
    <property type="protein sequence ID" value="KAF6150971.1"/>
    <property type="molecule type" value="Genomic_DNA"/>
</dbReference>
<dbReference type="PANTHER" id="PTHR35492:SF1">
    <property type="entry name" value="TRANSDUCIN_WD40 REPEAT-LIKE SUPERFAMILY PROTEIN"/>
    <property type="match status" value="1"/>
</dbReference>